<organism evidence="4 5">
    <name type="scientific">Agaricus bisporus var. burnettii</name>
    <dbReference type="NCBI Taxonomy" id="192524"/>
    <lineage>
        <taxon>Eukaryota</taxon>
        <taxon>Fungi</taxon>
        <taxon>Dikarya</taxon>
        <taxon>Basidiomycota</taxon>
        <taxon>Agaricomycotina</taxon>
        <taxon>Agaricomycetes</taxon>
        <taxon>Agaricomycetidae</taxon>
        <taxon>Agaricales</taxon>
        <taxon>Agaricineae</taxon>
        <taxon>Agaricaceae</taxon>
        <taxon>Agaricus</taxon>
    </lineage>
</organism>
<comment type="caution">
    <text evidence="4">The sequence shown here is derived from an EMBL/GenBank/DDBJ whole genome shotgun (WGS) entry which is preliminary data.</text>
</comment>
<feature type="region of interest" description="Disordered" evidence="1">
    <location>
        <begin position="409"/>
        <end position="431"/>
    </location>
</feature>
<dbReference type="InterPro" id="IPR045339">
    <property type="entry name" value="DUF6534"/>
</dbReference>
<dbReference type="PANTHER" id="PTHR40465:SF1">
    <property type="entry name" value="DUF6534 DOMAIN-CONTAINING PROTEIN"/>
    <property type="match status" value="1"/>
</dbReference>
<dbReference type="PANTHER" id="PTHR40465">
    <property type="entry name" value="CHROMOSOME 1, WHOLE GENOME SHOTGUN SEQUENCE"/>
    <property type="match status" value="1"/>
</dbReference>
<evidence type="ECO:0000313" key="4">
    <source>
        <dbReference type="EMBL" id="KAF7771076.1"/>
    </source>
</evidence>
<protein>
    <recommendedName>
        <fullName evidence="3">DUF6534 domain-containing protein</fullName>
    </recommendedName>
</protein>
<feature type="transmembrane region" description="Helical" evidence="2">
    <location>
        <begin position="118"/>
        <end position="145"/>
    </location>
</feature>
<proteinExistence type="predicted"/>
<gene>
    <name evidence="4" type="ORF">Agabi119p4_7050</name>
</gene>
<name>A0A8H7KC59_AGABI</name>
<evidence type="ECO:0000259" key="3">
    <source>
        <dbReference type="Pfam" id="PF20152"/>
    </source>
</evidence>
<evidence type="ECO:0000256" key="2">
    <source>
        <dbReference type="SAM" id="Phobius"/>
    </source>
</evidence>
<feature type="transmembrane region" description="Helical" evidence="2">
    <location>
        <begin position="189"/>
        <end position="212"/>
    </location>
</feature>
<feature type="region of interest" description="Disordered" evidence="1">
    <location>
        <begin position="326"/>
        <end position="356"/>
    </location>
</feature>
<dbReference type="EMBL" id="JABXXO010000009">
    <property type="protein sequence ID" value="KAF7771076.1"/>
    <property type="molecule type" value="Genomic_DNA"/>
</dbReference>
<feature type="compositionally biased region" description="Basic and acidic residues" evidence="1">
    <location>
        <begin position="336"/>
        <end position="351"/>
    </location>
</feature>
<feature type="domain" description="DUF6534" evidence="3">
    <location>
        <begin position="242"/>
        <end position="314"/>
    </location>
</feature>
<feature type="transmembrane region" description="Helical" evidence="2">
    <location>
        <begin position="157"/>
        <end position="177"/>
    </location>
</feature>
<feature type="region of interest" description="Disordered" evidence="1">
    <location>
        <begin position="1"/>
        <end position="24"/>
    </location>
</feature>
<evidence type="ECO:0000256" key="1">
    <source>
        <dbReference type="SAM" id="MobiDB-lite"/>
    </source>
</evidence>
<keyword evidence="2" id="KW-0472">Membrane</keyword>
<sequence>MKHGGDTNRVVELQENVSDDTTRGDLPQLTKHGIGLSPTHDAFLLTIQRIKRYFWKIRFRVISTVGIKTGGYKGKHCMSSNRNNCPPPLTQAIPWPGQQRLLMGQFSSEPRDTLFLKLYVLALFLVDTINTVFNIVYIYVCLILHFGDGDYLTVTNWQFATGPALTGVISLMVQLFFAWRIHMLTRNWFLVSIVSILSLASAICAFLTTYEVTIVPQFVRFQEFKGIPIVCQYLEGYNANLLVRRRRKTGFKKSDLIVDRIIRITVQTGLATSVIAAVDLALYLGSPSGIHLLFNFTLCKFYSNSLMSSLNSRNRSRHGHTTLDNVFGEGPGQSHTGDHPTDGWQEHDMSNSRRTREKPLTTLDSVGSQRTGVYVHVESHEMRDVETQGKDLVENRKVVVPSGINYGVQGKSKEPSFSSLSDTCDHKGSVI</sequence>
<keyword evidence="2" id="KW-1133">Transmembrane helix</keyword>
<dbReference type="Proteomes" id="UP000629468">
    <property type="component" value="Unassembled WGS sequence"/>
</dbReference>
<reference evidence="4 5" key="1">
    <citation type="journal article" name="Sci. Rep.">
        <title>Telomere-to-telomere assembled and centromere annotated genomes of the two main subspecies of the button mushroom Agaricus bisporus reveal especially polymorphic chromosome ends.</title>
        <authorList>
            <person name="Sonnenberg A.S.M."/>
            <person name="Sedaghat-Telgerd N."/>
            <person name="Lavrijssen B."/>
            <person name="Ohm R.A."/>
            <person name="Hendrickx P.M."/>
            <person name="Scholtmeijer K."/>
            <person name="Baars J.J.P."/>
            <person name="van Peer A."/>
        </authorList>
    </citation>
    <scope>NUCLEOTIDE SEQUENCE [LARGE SCALE GENOMIC DNA]</scope>
    <source>
        <strain evidence="4 5">H119_p4</strain>
    </source>
</reference>
<accession>A0A8H7KC59</accession>
<keyword evidence="2" id="KW-0812">Transmembrane</keyword>
<dbReference type="Pfam" id="PF20152">
    <property type="entry name" value="DUF6534"/>
    <property type="match status" value="1"/>
</dbReference>
<evidence type="ECO:0000313" key="5">
    <source>
        <dbReference type="Proteomes" id="UP000629468"/>
    </source>
</evidence>
<dbReference type="AlphaFoldDB" id="A0A8H7KC59"/>